<sequence length="128" mass="14296">MMLKLGQKDGGGQLDQQNRNSHAIVDDSTVLVPSTLVHNHSNKISSRKRSISTSIIHLNDSVTELAEANIVDRIKNVVKRNLPLIVEYQQRAHLLLPNDIVNSAAYQQIHKDSIFNRLTLTIHADGTK</sequence>
<dbReference type="Proteomes" id="UP000663856">
    <property type="component" value="Unassembled WGS sequence"/>
</dbReference>
<accession>A0A816SYZ3</accession>
<evidence type="ECO:0000313" key="2">
    <source>
        <dbReference type="Proteomes" id="UP000663856"/>
    </source>
</evidence>
<dbReference type="AlphaFoldDB" id="A0A816SYZ3"/>
<comment type="caution">
    <text evidence="1">The sequence shown here is derived from an EMBL/GenBank/DDBJ whole genome shotgun (WGS) entry which is preliminary data.</text>
</comment>
<name>A0A816SYZ3_9BILA</name>
<feature type="non-terminal residue" evidence="1">
    <location>
        <position position="1"/>
    </location>
</feature>
<organism evidence="1 2">
    <name type="scientific">Rotaria magnacalcarata</name>
    <dbReference type="NCBI Taxonomy" id="392030"/>
    <lineage>
        <taxon>Eukaryota</taxon>
        <taxon>Metazoa</taxon>
        <taxon>Spiralia</taxon>
        <taxon>Gnathifera</taxon>
        <taxon>Rotifera</taxon>
        <taxon>Eurotatoria</taxon>
        <taxon>Bdelloidea</taxon>
        <taxon>Philodinida</taxon>
        <taxon>Philodinidae</taxon>
        <taxon>Rotaria</taxon>
    </lineage>
</organism>
<proteinExistence type="predicted"/>
<gene>
    <name evidence="1" type="ORF">WKI299_LOCUS18148</name>
</gene>
<evidence type="ECO:0000313" key="1">
    <source>
        <dbReference type="EMBL" id="CAF2091139.1"/>
    </source>
</evidence>
<protein>
    <submittedName>
        <fullName evidence="1">Uncharacterized protein</fullName>
    </submittedName>
</protein>
<dbReference type="EMBL" id="CAJNRF010007409">
    <property type="protein sequence ID" value="CAF2091139.1"/>
    <property type="molecule type" value="Genomic_DNA"/>
</dbReference>
<reference evidence="1" key="1">
    <citation type="submission" date="2021-02" db="EMBL/GenBank/DDBJ databases">
        <authorList>
            <person name="Nowell W R."/>
        </authorList>
    </citation>
    <scope>NUCLEOTIDE SEQUENCE</scope>
</reference>